<reference evidence="1" key="1">
    <citation type="journal article" date="2021" name="Sci. Adv.">
        <title>The American lobster genome reveals insights on longevity, neural, and immune adaptations.</title>
        <authorList>
            <person name="Polinski J.M."/>
            <person name="Zimin A.V."/>
            <person name="Clark K.F."/>
            <person name="Kohn A.B."/>
            <person name="Sadowski N."/>
            <person name="Timp W."/>
            <person name="Ptitsyn A."/>
            <person name="Khanna P."/>
            <person name="Romanova D.Y."/>
            <person name="Williams P."/>
            <person name="Greenwood S.J."/>
            <person name="Moroz L.L."/>
            <person name="Walt D.R."/>
            <person name="Bodnar A.G."/>
        </authorList>
    </citation>
    <scope>NUCLEOTIDE SEQUENCE</scope>
    <source>
        <strain evidence="1">GMGI-L3</strain>
    </source>
</reference>
<accession>A0A8J5JLR5</accession>
<keyword evidence="2" id="KW-1185">Reference proteome</keyword>
<dbReference type="EMBL" id="JAHLQT010039062">
    <property type="protein sequence ID" value="KAG7156688.1"/>
    <property type="molecule type" value="Genomic_DNA"/>
</dbReference>
<gene>
    <name evidence="1" type="ORF">Hamer_G006678</name>
</gene>
<evidence type="ECO:0000313" key="1">
    <source>
        <dbReference type="EMBL" id="KAG7156688.1"/>
    </source>
</evidence>
<evidence type="ECO:0000313" key="2">
    <source>
        <dbReference type="Proteomes" id="UP000747542"/>
    </source>
</evidence>
<protein>
    <submittedName>
        <fullName evidence="1">Uncharacterized protein</fullName>
    </submittedName>
</protein>
<dbReference type="AlphaFoldDB" id="A0A8J5JLR5"/>
<proteinExistence type="predicted"/>
<dbReference type="Proteomes" id="UP000747542">
    <property type="component" value="Unassembled WGS sequence"/>
</dbReference>
<name>A0A8J5JLR5_HOMAM</name>
<comment type="caution">
    <text evidence="1">The sequence shown here is derived from an EMBL/GenBank/DDBJ whole genome shotgun (WGS) entry which is preliminary data.</text>
</comment>
<sequence>MKVTDEGGCAYAADSRMTCVAKAMRRLPDWASTTSCELLGILGSHRLLYLLDEQRSGLVIRSSETNPALPHKGEDGRLMHFIWIPSYIGLHKHHNVYNLAKSACIFPIPDDASTKTTGRVKMLLKKAVHQIIKEEQSEQRGASASVHHYDKHFSTKYQYGRNKCLTRLSDVVAARTRLGYMPCWELMRNPSLELTHCRIGGDNRKHSLQHYISEYRPIRSLFVT</sequence>
<organism evidence="1 2">
    <name type="scientific">Homarus americanus</name>
    <name type="common">American lobster</name>
    <dbReference type="NCBI Taxonomy" id="6706"/>
    <lineage>
        <taxon>Eukaryota</taxon>
        <taxon>Metazoa</taxon>
        <taxon>Ecdysozoa</taxon>
        <taxon>Arthropoda</taxon>
        <taxon>Crustacea</taxon>
        <taxon>Multicrustacea</taxon>
        <taxon>Malacostraca</taxon>
        <taxon>Eumalacostraca</taxon>
        <taxon>Eucarida</taxon>
        <taxon>Decapoda</taxon>
        <taxon>Pleocyemata</taxon>
        <taxon>Astacidea</taxon>
        <taxon>Nephropoidea</taxon>
        <taxon>Nephropidae</taxon>
        <taxon>Homarus</taxon>
    </lineage>
</organism>